<dbReference type="Pfam" id="PF02412">
    <property type="entry name" value="TSP_3"/>
    <property type="match status" value="2"/>
</dbReference>
<feature type="domain" description="PKD/Chitinase" evidence="6">
    <location>
        <begin position="481"/>
        <end position="567"/>
    </location>
</feature>
<name>A0AAD1NW76_9ACTN</name>
<gene>
    <name evidence="7" type="ORF">KB1_18400</name>
</gene>
<feature type="disulfide bond" evidence="3">
    <location>
        <begin position="279"/>
        <end position="290"/>
    </location>
</feature>
<dbReference type="InterPro" id="IPR036514">
    <property type="entry name" value="SGNH_hydro_sf"/>
</dbReference>
<dbReference type="Proteomes" id="UP000825072">
    <property type="component" value="Chromosome 1"/>
</dbReference>
<dbReference type="Pfam" id="PF18911">
    <property type="entry name" value="PKD_4"/>
    <property type="match status" value="1"/>
</dbReference>
<dbReference type="SUPFAM" id="SSF52266">
    <property type="entry name" value="SGNH hydrolase"/>
    <property type="match status" value="1"/>
</dbReference>
<dbReference type="GO" id="GO:0007155">
    <property type="term" value="P:cell adhesion"/>
    <property type="evidence" value="ECO:0007669"/>
    <property type="project" value="InterPro"/>
</dbReference>
<feature type="region of interest" description="Disordered" evidence="4">
    <location>
        <begin position="582"/>
        <end position="608"/>
    </location>
</feature>
<dbReference type="Gene3D" id="4.10.1080.10">
    <property type="entry name" value="TSP type-3 repeat"/>
    <property type="match status" value="1"/>
</dbReference>
<dbReference type="SMART" id="SM00089">
    <property type="entry name" value="PKD"/>
    <property type="match status" value="1"/>
</dbReference>
<dbReference type="InterPro" id="IPR000601">
    <property type="entry name" value="PKD_dom"/>
</dbReference>
<evidence type="ECO:0000259" key="6">
    <source>
        <dbReference type="SMART" id="SM00089"/>
    </source>
</evidence>
<dbReference type="GO" id="GO:0004806">
    <property type="term" value="F:triacylglycerol lipase activity"/>
    <property type="evidence" value="ECO:0007669"/>
    <property type="project" value="TreeGrafter"/>
</dbReference>
<dbReference type="InterPro" id="IPR028974">
    <property type="entry name" value="TSP_type-3_rpt"/>
</dbReference>
<evidence type="ECO:0000256" key="3">
    <source>
        <dbReference type="PIRSR" id="PIRSR637460-2"/>
    </source>
</evidence>
<dbReference type="AlphaFoldDB" id="A0AAD1NW76"/>
<evidence type="ECO:0000256" key="1">
    <source>
        <dbReference type="ARBA" id="ARBA00022729"/>
    </source>
</evidence>
<keyword evidence="1 5" id="KW-0732">Signal</keyword>
<dbReference type="InterPro" id="IPR037460">
    <property type="entry name" value="SEST-like"/>
</dbReference>
<proteinExistence type="predicted"/>
<dbReference type="PANTHER" id="PTHR37981:SF1">
    <property type="entry name" value="SGNH HYDROLASE-TYPE ESTERASE DOMAIN-CONTAINING PROTEIN"/>
    <property type="match status" value="1"/>
</dbReference>
<dbReference type="GO" id="GO:0005509">
    <property type="term" value="F:calcium ion binding"/>
    <property type="evidence" value="ECO:0007669"/>
    <property type="project" value="InterPro"/>
</dbReference>
<dbReference type="InterPro" id="IPR035986">
    <property type="entry name" value="PKD_dom_sf"/>
</dbReference>
<feature type="active site" description="Nucleophile" evidence="2">
    <location>
        <position position="187"/>
    </location>
</feature>
<dbReference type="GeneID" id="92881072"/>
<dbReference type="RefSeq" id="WP_002528595.1">
    <property type="nucleotide sequence ID" value="NZ_AP024747.1"/>
</dbReference>
<dbReference type="InterPro" id="IPR013830">
    <property type="entry name" value="SGNH_hydro"/>
</dbReference>
<dbReference type="InterPro" id="IPR003367">
    <property type="entry name" value="Thrombospondin_3-like_rpt"/>
</dbReference>
<reference evidence="7" key="1">
    <citation type="submission" date="2021-06" db="EMBL/GenBank/DDBJ databases">
        <title>Genome sequence of Cutibacterium modestum strain KB17-24694.</title>
        <authorList>
            <person name="Dekio I."/>
            <person name="Asahina A."/>
            <person name="Nishida M."/>
        </authorList>
    </citation>
    <scope>NUCLEOTIDE SEQUENCE</scope>
    <source>
        <strain evidence="7">KB17-24694</strain>
    </source>
</reference>
<dbReference type="EMBL" id="AP024747">
    <property type="protein sequence ID" value="BCY25850.1"/>
    <property type="molecule type" value="Genomic_DNA"/>
</dbReference>
<evidence type="ECO:0000313" key="7">
    <source>
        <dbReference type="EMBL" id="BCY25850.1"/>
    </source>
</evidence>
<evidence type="ECO:0000256" key="5">
    <source>
        <dbReference type="SAM" id="SignalP"/>
    </source>
</evidence>
<evidence type="ECO:0000313" key="8">
    <source>
        <dbReference type="Proteomes" id="UP000825072"/>
    </source>
</evidence>
<dbReference type="SUPFAM" id="SSF49299">
    <property type="entry name" value="PKD domain"/>
    <property type="match status" value="1"/>
</dbReference>
<dbReference type="CDD" id="cd01823">
    <property type="entry name" value="SEST_like"/>
    <property type="match status" value="1"/>
</dbReference>
<keyword evidence="3" id="KW-1015">Disulfide bond</keyword>
<dbReference type="SUPFAM" id="SSF103647">
    <property type="entry name" value="TSP type-3 repeat"/>
    <property type="match status" value="1"/>
</dbReference>
<evidence type="ECO:0000256" key="4">
    <source>
        <dbReference type="SAM" id="MobiDB-lite"/>
    </source>
</evidence>
<dbReference type="PANTHER" id="PTHR37981">
    <property type="entry name" value="LIPASE 2"/>
    <property type="match status" value="1"/>
</dbReference>
<dbReference type="InterPro" id="IPR022409">
    <property type="entry name" value="PKD/Chitinase_dom"/>
</dbReference>
<dbReference type="Gene3D" id="3.40.50.1110">
    <property type="entry name" value="SGNH hydrolase"/>
    <property type="match status" value="1"/>
</dbReference>
<sequence length="608" mass="65735">MTMCRRWTGPLVAVVLAAGAVAGTGTAQAAGSVSGAPGWHEGPYAAHEGQTVVVDFSKDPKHPTPTEKDNWPGKAGILVRCNVGGNWTNDALRDPLKAVGITYSPEVGFIDTVNGIHDDRDSNTYWMFSWATKANKTWDLWAKPTKGVDTWMGVTLGGKEVPSIDPPEGSPAPPPRKLMTMTVLGDSYSAGNGTQFFTPSDGSYRSPKNYGSVLTRRLNQEFGAATTVQTDVRAWSGAQIAAGDHNIVGQADQMDPHTNVVLMTAGGNDLDFVDVVMNCFAEIGWSAAKCGGSVDAARKKLGATMANTVTLLSHIQHRLTDPAHTRVVLIGYPYLVPADRDVPLTDVPSTQVRAAEDEFRTRQAATIKTWNNTHALKVAYAPTTGLFNTHEPEPSVIDVDLSNPYRWINEFYETAGDQGWTGKTWSLPNGDKNNWYHPNIIGHEKIAGLVHDVLLSKATRSANGASDSVAQLGRVPGVRMRAAVIGQSQARSGNPLSLDASSSYTSIGHIRHWQWDLNGDGHYELTTTTPEITRILTRIGKYRAHLRITDQTGTSDTLTFPIQVTRDGDGIPDTRDNCPIIANPDQTDTDHDGIGDACDPHTTTRAPR</sequence>
<dbReference type="GO" id="GO:0019433">
    <property type="term" value="P:triglyceride catabolic process"/>
    <property type="evidence" value="ECO:0007669"/>
    <property type="project" value="TreeGrafter"/>
</dbReference>
<evidence type="ECO:0000256" key="2">
    <source>
        <dbReference type="PIRSR" id="PIRSR637460-1"/>
    </source>
</evidence>
<dbReference type="Pfam" id="PF13472">
    <property type="entry name" value="Lipase_GDSL_2"/>
    <property type="match status" value="1"/>
</dbReference>
<feature type="active site" evidence="2">
    <location>
        <position position="437"/>
    </location>
</feature>
<feature type="chain" id="PRO_5042059611" description="PKD/Chitinase domain-containing protein" evidence="5">
    <location>
        <begin position="30"/>
        <end position="608"/>
    </location>
</feature>
<organism evidence="7 8">
    <name type="scientific">Cutibacterium modestum</name>
    <dbReference type="NCBI Taxonomy" id="2559073"/>
    <lineage>
        <taxon>Bacteria</taxon>
        <taxon>Bacillati</taxon>
        <taxon>Actinomycetota</taxon>
        <taxon>Actinomycetes</taxon>
        <taxon>Propionibacteriales</taxon>
        <taxon>Propionibacteriaceae</taxon>
        <taxon>Cutibacterium</taxon>
    </lineage>
</organism>
<feature type="signal peptide" evidence="5">
    <location>
        <begin position="1"/>
        <end position="29"/>
    </location>
</feature>
<protein>
    <recommendedName>
        <fullName evidence="6">PKD/Chitinase domain-containing protein</fullName>
    </recommendedName>
</protein>
<accession>A0AAD1NW76</accession>